<gene>
    <name evidence="2" type="ORF">JOF45_000644</name>
</gene>
<proteinExistence type="predicted"/>
<reference evidence="2 3" key="1">
    <citation type="submission" date="2021-03" db="EMBL/GenBank/DDBJ databases">
        <title>Sequencing the genomes of 1000 actinobacteria strains.</title>
        <authorList>
            <person name="Klenk H.-P."/>
        </authorList>
    </citation>
    <scope>NUCLEOTIDE SEQUENCE [LARGE SCALE GENOMIC DNA]</scope>
    <source>
        <strain evidence="2 3">DSM 12544</strain>
    </source>
</reference>
<evidence type="ECO:0000313" key="2">
    <source>
        <dbReference type="EMBL" id="MBP2317625.1"/>
    </source>
</evidence>
<sequence>MDYALIIASVVSLHAAVIMLAVCFAAGGGMERNNTVGIRIWSTMSSQRAWTAGHRAAVPWCWASVVISVVFLIVAVVLHRDEERLSSSLQHAVMWPAVGAVVLVLLVAGWACDRAAKRALVLEHLGEEHGGDDRS</sequence>
<evidence type="ECO:0000256" key="1">
    <source>
        <dbReference type="SAM" id="Phobius"/>
    </source>
</evidence>
<keyword evidence="2" id="KW-0813">Transport</keyword>
<organism evidence="2 3">
    <name type="scientific">Nesterenkonia lacusekhoensis</name>
    <dbReference type="NCBI Taxonomy" id="150832"/>
    <lineage>
        <taxon>Bacteria</taxon>
        <taxon>Bacillati</taxon>
        <taxon>Actinomycetota</taxon>
        <taxon>Actinomycetes</taxon>
        <taxon>Micrococcales</taxon>
        <taxon>Micrococcaceae</taxon>
        <taxon>Nesterenkonia</taxon>
    </lineage>
</organism>
<protein>
    <submittedName>
        <fullName evidence="2">ABC-type sugar transport system permease subunit</fullName>
    </submittedName>
</protein>
<feature type="transmembrane region" description="Helical" evidence="1">
    <location>
        <begin position="6"/>
        <end position="29"/>
    </location>
</feature>
<feature type="transmembrane region" description="Helical" evidence="1">
    <location>
        <begin position="93"/>
        <end position="112"/>
    </location>
</feature>
<dbReference type="Pfam" id="PF13630">
    <property type="entry name" value="SdpI"/>
    <property type="match status" value="1"/>
</dbReference>
<name>A0ABS4SZJ3_9MICC</name>
<keyword evidence="1" id="KW-1133">Transmembrane helix</keyword>
<comment type="caution">
    <text evidence="2">The sequence shown here is derived from an EMBL/GenBank/DDBJ whole genome shotgun (WGS) entry which is preliminary data.</text>
</comment>
<dbReference type="Proteomes" id="UP001519331">
    <property type="component" value="Unassembled WGS sequence"/>
</dbReference>
<dbReference type="RefSeq" id="WP_210047899.1">
    <property type="nucleotide sequence ID" value="NZ_JAGINX010000001.1"/>
</dbReference>
<keyword evidence="1" id="KW-0812">Transmembrane</keyword>
<keyword evidence="3" id="KW-1185">Reference proteome</keyword>
<keyword evidence="2" id="KW-0762">Sugar transport</keyword>
<evidence type="ECO:0000313" key="3">
    <source>
        <dbReference type="Proteomes" id="UP001519331"/>
    </source>
</evidence>
<feature type="transmembrane region" description="Helical" evidence="1">
    <location>
        <begin position="57"/>
        <end position="78"/>
    </location>
</feature>
<keyword evidence="1" id="KW-0472">Membrane</keyword>
<dbReference type="EMBL" id="JAGINX010000001">
    <property type="protein sequence ID" value="MBP2317625.1"/>
    <property type="molecule type" value="Genomic_DNA"/>
</dbReference>
<accession>A0ABS4SZJ3</accession>
<dbReference type="InterPro" id="IPR025962">
    <property type="entry name" value="SdpI/YhfL"/>
</dbReference>